<accession>A0A0E9RMT8</accession>
<dbReference type="AlphaFoldDB" id="A0A0E9RMT8"/>
<name>A0A0E9RMT8_ANGAN</name>
<organism evidence="1">
    <name type="scientific">Anguilla anguilla</name>
    <name type="common">European freshwater eel</name>
    <name type="synonym">Muraena anguilla</name>
    <dbReference type="NCBI Taxonomy" id="7936"/>
    <lineage>
        <taxon>Eukaryota</taxon>
        <taxon>Metazoa</taxon>
        <taxon>Chordata</taxon>
        <taxon>Craniata</taxon>
        <taxon>Vertebrata</taxon>
        <taxon>Euteleostomi</taxon>
        <taxon>Actinopterygii</taxon>
        <taxon>Neopterygii</taxon>
        <taxon>Teleostei</taxon>
        <taxon>Anguilliformes</taxon>
        <taxon>Anguillidae</taxon>
        <taxon>Anguilla</taxon>
    </lineage>
</organism>
<proteinExistence type="predicted"/>
<reference evidence="1" key="2">
    <citation type="journal article" date="2015" name="Fish Shellfish Immunol.">
        <title>Early steps in the European eel (Anguilla anguilla)-Vibrio vulnificus interaction in the gills: Role of the RtxA13 toxin.</title>
        <authorList>
            <person name="Callol A."/>
            <person name="Pajuelo D."/>
            <person name="Ebbesson L."/>
            <person name="Teles M."/>
            <person name="MacKenzie S."/>
            <person name="Amaro C."/>
        </authorList>
    </citation>
    <scope>NUCLEOTIDE SEQUENCE</scope>
</reference>
<dbReference type="EMBL" id="GBXM01078111">
    <property type="protein sequence ID" value="JAH30466.1"/>
    <property type="molecule type" value="Transcribed_RNA"/>
</dbReference>
<reference evidence="1" key="1">
    <citation type="submission" date="2014-11" db="EMBL/GenBank/DDBJ databases">
        <authorList>
            <person name="Amaro Gonzalez C."/>
        </authorList>
    </citation>
    <scope>NUCLEOTIDE SEQUENCE</scope>
</reference>
<protein>
    <submittedName>
        <fullName evidence="1">Uncharacterized protein</fullName>
    </submittedName>
</protein>
<sequence>MLLVLLCDPYKLFIIPCLNYWGHLWYSSLCPV</sequence>
<evidence type="ECO:0000313" key="1">
    <source>
        <dbReference type="EMBL" id="JAH30466.1"/>
    </source>
</evidence>